<reference evidence="1 2" key="1">
    <citation type="submission" date="2023-08" db="EMBL/GenBank/DDBJ databases">
        <authorList>
            <person name="Palmer J.M."/>
        </authorList>
    </citation>
    <scope>NUCLEOTIDE SEQUENCE [LARGE SCALE GENOMIC DNA]</scope>
    <source>
        <strain evidence="1 2">TWF481</strain>
    </source>
</reference>
<keyword evidence="2" id="KW-1185">Reference proteome</keyword>
<proteinExistence type="predicted"/>
<organism evidence="1 2">
    <name type="scientific">Arthrobotrys musiformis</name>
    <dbReference type="NCBI Taxonomy" id="47236"/>
    <lineage>
        <taxon>Eukaryota</taxon>
        <taxon>Fungi</taxon>
        <taxon>Dikarya</taxon>
        <taxon>Ascomycota</taxon>
        <taxon>Pezizomycotina</taxon>
        <taxon>Orbiliomycetes</taxon>
        <taxon>Orbiliales</taxon>
        <taxon>Orbiliaceae</taxon>
        <taxon>Arthrobotrys</taxon>
    </lineage>
</organism>
<protein>
    <submittedName>
        <fullName evidence="1">Uncharacterized protein</fullName>
    </submittedName>
</protein>
<accession>A0AAV9VSX9</accession>
<comment type="caution">
    <text evidence="1">The sequence shown here is derived from an EMBL/GenBank/DDBJ whole genome shotgun (WGS) entry which is preliminary data.</text>
</comment>
<sequence>MLSRRSKADTRMRNRIASLDPDRRYLADNIFHQELTEERKSRMKAAIQYSEEYLQGLTVKKFRAILGATLNQDWADIKAAVQAIHNAYVEDHDIDKITKSRMPQHHLARILDAIIIQKTFNNLSVRPEPFESYAYWLFLNHLRGHQNDNLDLVSSQDADLEPETTEDC</sequence>
<gene>
    <name evidence="1" type="ORF">TWF481_002682</name>
</gene>
<name>A0AAV9VSX9_9PEZI</name>
<evidence type="ECO:0000313" key="2">
    <source>
        <dbReference type="Proteomes" id="UP001370758"/>
    </source>
</evidence>
<dbReference type="EMBL" id="JAVHJL010000012">
    <property type="protein sequence ID" value="KAK6495634.1"/>
    <property type="molecule type" value="Genomic_DNA"/>
</dbReference>
<dbReference type="AlphaFoldDB" id="A0AAV9VSX9"/>
<dbReference type="Proteomes" id="UP001370758">
    <property type="component" value="Unassembled WGS sequence"/>
</dbReference>
<evidence type="ECO:0000313" key="1">
    <source>
        <dbReference type="EMBL" id="KAK6495634.1"/>
    </source>
</evidence>